<accession>A0A413RRM0</accession>
<dbReference type="AlphaFoldDB" id="A0A413RRM0"/>
<comment type="caution">
    <text evidence="2">The sequence shown here is derived from an EMBL/GenBank/DDBJ whole genome shotgun (WGS) entry which is preliminary data.</text>
</comment>
<reference evidence="2 3" key="1">
    <citation type="submission" date="2018-08" db="EMBL/GenBank/DDBJ databases">
        <title>Cellulomonas rhizosphaerae sp. nov., a novel actinomycete isolated from soil.</title>
        <authorList>
            <person name="Tian Y."/>
        </authorList>
    </citation>
    <scope>NUCLEOTIDE SEQUENCE [LARGE SCALE GENOMIC DNA]</scope>
    <source>
        <strain evidence="2 3">NEAU-TCZ24</strain>
    </source>
</reference>
<name>A0A413RRM0_9CELL</name>
<evidence type="ECO:0000256" key="1">
    <source>
        <dbReference type="SAM" id="MobiDB-lite"/>
    </source>
</evidence>
<proteinExistence type="predicted"/>
<keyword evidence="3" id="KW-1185">Reference proteome</keyword>
<gene>
    <name evidence="2" type="ORF">D1825_00660</name>
</gene>
<sequence length="85" mass="8995">MTVLAALLIASPLVVLALRGTRWDPVGRTTDFPAECDADARRTALDLAALRAHEEPERARRTTPSAPTGHGRALARMAGATPHAS</sequence>
<feature type="region of interest" description="Disordered" evidence="1">
    <location>
        <begin position="53"/>
        <end position="85"/>
    </location>
</feature>
<evidence type="ECO:0000313" key="2">
    <source>
        <dbReference type="EMBL" id="RHA44551.1"/>
    </source>
</evidence>
<organism evidence="2 3">
    <name type="scientific">Cellulomonas rhizosphaerae</name>
    <dbReference type="NCBI Taxonomy" id="2293719"/>
    <lineage>
        <taxon>Bacteria</taxon>
        <taxon>Bacillati</taxon>
        <taxon>Actinomycetota</taxon>
        <taxon>Actinomycetes</taxon>
        <taxon>Micrococcales</taxon>
        <taxon>Cellulomonadaceae</taxon>
        <taxon>Cellulomonas</taxon>
    </lineage>
</organism>
<evidence type="ECO:0000313" key="3">
    <source>
        <dbReference type="Proteomes" id="UP000283374"/>
    </source>
</evidence>
<dbReference type="EMBL" id="QWKP01000048">
    <property type="protein sequence ID" value="RHA44551.1"/>
    <property type="molecule type" value="Genomic_DNA"/>
</dbReference>
<dbReference type="Proteomes" id="UP000283374">
    <property type="component" value="Unassembled WGS sequence"/>
</dbReference>
<protein>
    <submittedName>
        <fullName evidence="2">Uncharacterized protein</fullName>
    </submittedName>
</protein>